<evidence type="ECO:0000259" key="4">
    <source>
        <dbReference type="PROSITE" id="PS51464"/>
    </source>
</evidence>
<evidence type="ECO:0000313" key="6">
    <source>
        <dbReference type="Proteomes" id="UP000662939"/>
    </source>
</evidence>
<feature type="region of interest" description="Disordered" evidence="3">
    <location>
        <begin position="1"/>
        <end position="32"/>
    </location>
</feature>
<evidence type="ECO:0000313" key="5">
    <source>
        <dbReference type="EMBL" id="QSB05897.1"/>
    </source>
</evidence>
<organism evidence="5 6">
    <name type="scientific">Natronoglycomyces albus</name>
    <dbReference type="NCBI Taxonomy" id="2811108"/>
    <lineage>
        <taxon>Bacteria</taxon>
        <taxon>Bacillati</taxon>
        <taxon>Actinomycetota</taxon>
        <taxon>Actinomycetes</taxon>
        <taxon>Glycomycetales</taxon>
        <taxon>Glycomycetaceae</taxon>
        <taxon>Natronoglycomyces</taxon>
    </lineage>
</organism>
<accession>A0A895XLF1</accession>
<evidence type="ECO:0000256" key="1">
    <source>
        <dbReference type="ARBA" id="ARBA00010523"/>
    </source>
</evidence>
<sequence length="402" mass="41886">MPHSEEAGLAGVTGDRHADPERLDGPQEASNRPGGALWALAAAGPQLREVAHFAAEAGLGVLAQEGRPRAVVVAGVGTAARTGDILQTVAGPRCPVPVMAHRSAGIPGWVGAADVVLAVSASGRSPEALAAAEAAARRGARLVAIGAPDSPLQSLAERARAVFVPVPRTAPARMSLWGLTVPVLLAARELGLVRLAEADIAETARRLDEDAERCRGEADSFVNPAKELAMNLAGTIPVVWGGSPLAGVAARRFGDMLAANSRYPVIAGELGEAGRGRVGLLDGVFGSLTRQSNDIFADPLEGDEQPTRLRIVLFRDDGLEGDDSVPLPDSRRADAVEKLAEERGIHCDVFKAEGGCSLERLASLIAFPDFTSVYLALAHNLDPMSVPAVSDMKDHIHSGSRQ</sequence>
<dbReference type="InterPro" id="IPR001347">
    <property type="entry name" value="SIS_dom"/>
</dbReference>
<dbReference type="GO" id="GO:0004347">
    <property type="term" value="F:glucose-6-phosphate isomerase activity"/>
    <property type="evidence" value="ECO:0007669"/>
    <property type="project" value="InterPro"/>
</dbReference>
<dbReference type="GO" id="GO:1901135">
    <property type="term" value="P:carbohydrate derivative metabolic process"/>
    <property type="evidence" value="ECO:0007669"/>
    <property type="project" value="InterPro"/>
</dbReference>
<comment type="similarity">
    <text evidence="1">Belongs to the PGI/PMI family.</text>
</comment>
<keyword evidence="6" id="KW-1185">Reference proteome</keyword>
<proteinExistence type="inferred from homology"/>
<dbReference type="GO" id="GO:0004476">
    <property type="term" value="F:mannose-6-phosphate isomerase activity"/>
    <property type="evidence" value="ECO:0007669"/>
    <property type="project" value="InterPro"/>
</dbReference>
<feature type="domain" description="SIS" evidence="4">
    <location>
        <begin position="61"/>
        <end position="201"/>
    </location>
</feature>
<dbReference type="SUPFAM" id="SSF53697">
    <property type="entry name" value="SIS domain"/>
    <property type="match status" value="1"/>
</dbReference>
<dbReference type="EMBL" id="CP070496">
    <property type="protein sequence ID" value="QSB05897.1"/>
    <property type="molecule type" value="Genomic_DNA"/>
</dbReference>
<dbReference type="Gene3D" id="3.40.50.10490">
    <property type="entry name" value="Glucose-6-phosphate isomerase like protein, domain 1"/>
    <property type="match status" value="2"/>
</dbReference>
<dbReference type="PROSITE" id="PS51464">
    <property type="entry name" value="SIS"/>
    <property type="match status" value="1"/>
</dbReference>
<dbReference type="Proteomes" id="UP000662939">
    <property type="component" value="Chromosome"/>
</dbReference>
<dbReference type="RefSeq" id="WP_213171908.1">
    <property type="nucleotide sequence ID" value="NZ_CP070496.1"/>
</dbReference>
<dbReference type="InterPro" id="IPR046348">
    <property type="entry name" value="SIS_dom_sf"/>
</dbReference>
<dbReference type="GO" id="GO:0097367">
    <property type="term" value="F:carbohydrate derivative binding"/>
    <property type="evidence" value="ECO:0007669"/>
    <property type="project" value="InterPro"/>
</dbReference>
<dbReference type="Pfam" id="PF10432">
    <property type="entry name" value="bact-PGI_C"/>
    <property type="match status" value="1"/>
</dbReference>
<dbReference type="InterPro" id="IPR019490">
    <property type="entry name" value="Glu6P/Mann6P_isomerase_C"/>
</dbReference>
<keyword evidence="2 5" id="KW-0413">Isomerase</keyword>
<reference evidence="5" key="1">
    <citation type="submission" date="2021-02" db="EMBL/GenBank/DDBJ databases">
        <title>Natronoglycomyces albus gen. nov., sp. nov, a haloalkaliphilic actinobacterium from a soda solonchak soil.</title>
        <authorList>
            <person name="Sorokin D.Y."/>
            <person name="Khijniak T.V."/>
            <person name="Zakharycheva A.P."/>
            <person name="Boueva O.V."/>
            <person name="Ariskina E.V."/>
            <person name="Hahnke R.L."/>
            <person name="Bunk B."/>
            <person name="Sproer C."/>
            <person name="Schumann P."/>
            <person name="Evtushenko L.I."/>
            <person name="Kublanov I.V."/>
        </authorList>
    </citation>
    <scope>NUCLEOTIDE SEQUENCE</scope>
    <source>
        <strain evidence="5">DSM 106290</strain>
    </source>
</reference>
<dbReference type="AlphaFoldDB" id="A0A895XLF1"/>
<gene>
    <name evidence="5" type="ORF">JQS30_02935</name>
</gene>
<dbReference type="CDD" id="cd05637">
    <property type="entry name" value="SIS_PGI_PMI_2"/>
    <property type="match status" value="1"/>
</dbReference>
<evidence type="ECO:0000256" key="3">
    <source>
        <dbReference type="SAM" id="MobiDB-lite"/>
    </source>
</evidence>
<protein>
    <submittedName>
        <fullName evidence="5">Mannose-6-phosphate isomerase</fullName>
    </submittedName>
</protein>
<dbReference type="KEGG" id="nav:JQS30_02935"/>
<evidence type="ECO:0000256" key="2">
    <source>
        <dbReference type="ARBA" id="ARBA00023235"/>
    </source>
</evidence>
<feature type="compositionally biased region" description="Basic and acidic residues" evidence="3">
    <location>
        <begin position="14"/>
        <end position="25"/>
    </location>
</feature>
<dbReference type="GO" id="GO:0005975">
    <property type="term" value="P:carbohydrate metabolic process"/>
    <property type="evidence" value="ECO:0007669"/>
    <property type="project" value="InterPro"/>
</dbReference>
<name>A0A895XLF1_9ACTN</name>